<dbReference type="RefSeq" id="XP_041540374.1">
    <property type="nucleotide sequence ID" value="XM_041686384.1"/>
</dbReference>
<dbReference type="GO" id="GO:0140662">
    <property type="term" value="F:ATP-dependent protein folding chaperone"/>
    <property type="evidence" value="ECO:0007669"/>
    <property type="project" value="InterPro"/>
</dbReference>
<dbReference type="Proteomes" id="UP000661280">
    <property type="component" value="Chromosome 2"/>
</dbReference>
<keyword evidence="2" id="KW-0067">ATP-binding</keyword>
<reference evidence="3" key="1">
    <citation type="submission" date="2021-01" db="EMBL/GenBank/DDBJ databases">
        <authorList>
            <consortium name="Aspergillus luchuensis mut. kawachii IFO 4304 genome sequencing consortium"/>
            <person name="Kazuki M."/>
            <person name="Futagami T."/>
        </authorList>
    </citation>
    <scope>NUCLEOTIDE SEQUENCE</scope>
    <source>
        <strain evidence="3">IFO 4308</strain>
    </source>
</reference>
<evidence type="ECO:0000313" key="4">
    <source>
        <dbReference type="Proteomes" id="UP000661280"/>
    </source>
</evidence>
<dbReference type="GeneID" id="64957933"/>
<dbReference type="InterPro" id="IPR043129">
    <property type="entry name" value="ATPase_NBD"/>
</dbReference>
<evidence type="ECO:0000256" key="1">
    <source>
        <dbReference type="ARBA" id="ARBA00022741"/>
    </source>
</evidence>
<name>A0A7R7W5Z7_ASPKA</name>
<dbReference type="SUPFAM" id="SSF53067">
    <property type="entry name" value="Actin-like ATPase domain"/>
    <property type="match status" value="2"/>
</dbReference>
<dbReference type="PANTHER" id="PTHR42749:SF1">
    <property type="entry name" value="CELL SHAPE-DETERMINING PROTEIN MREB"/>
    <property type="match status" value="1"/>
</dbReference>
<dbReference type="PANTHER" id="PTHR42749">
    <property type="entry name" value="CELL SHAPE-DETERMINING PROTEIN MREB"/>
    <property type="match status" value="1"/>
</dbReference>
<dbReference type="KEGG" id="aluc:AKAW2_21548A"/>
<dbReference type="Gene3D" id="3.90.640.10">
    <property type="entry name" value="Actin, Chain A, domain 4"/>
    <property type="match status" value="1"/>
</dbReference>
<evidence type="ECO:0000256" key="2">
    <source>
        <dbReference type="ARBA" id="ARBA00022840"/>
    </source>
</evidence>
<dbReference type="OrthoDB" id="4427047at2759"/>
<dbReference type="GO" id="GO:0005524">
    <property type="term" value="F:ATP binding"/>
    <property type="evidence" value="ECO:0007669"/>
    <property type="project" value="UniProtKB-KW"/>
</dbReference>
<organism evidence="3 4">
    <name type="scientific">Aspergillus kawachii</name>
    <name type="common">White koji mold</name>
    <name type="synonym">Aspergillus awamori var. kawachi</name>
    <dbReference type="NCBI Taxonomy" id="1069201"/>
    <lineage>
        <taxon>Eukaryota</taxon>
        <taxon>Fungi</taxon>
        <taxon>Dikarya</taxon>
        <taxon>Ascomycota</taxon>
        <taxon>Pezizomycotina</taxon>
        <taxon>Eurotiomycetes</taxon>
        <taxon>Eurotiomycetidae</taxon>
        <taxon>Eurotiales</taxon>
        <taxon>Aspergillaceae</taxon>
        <taxon>Aspergillus</taxon>
        <taxon>Aspergillus subgen. Circumdati</taxon>
    </lineage>
</organism>
<proteinExistence type="predicted"/>
<dbReference type="Pfam" id="PF00012">
    <property type="entry name" value="HSP70"/>
    <property type="match status" value="1"/>
</dbReference>
<reference evidence="3" key="2">
    <citation type="submission" date="2021-02" db="EMBL/GenBank/DDBJ databases">
        <title>Aspergillus luchuensis mut. kawachii IFO 4304 genome sequence.</title>
        <authorList>
            <person name="Mori K."/>
            <person name="Kadooka C."/>
            <person name="Goto M."/>
            <person name="Futagami T."/>
        </authorList>
    </citation>
    <scope>NUCLEOTIDE SEQUENCE</scope>
    <source>
        <strain evidence="3">IFO 4308</strain>
    </source>
</reference>
<dbReference type="EMBL" id="AP024426">
    <property type="protein sequence ID" value="BCR96608.1"/>
    <property type="molecule type" value="Genomic_DNA"/>
</dbReference>
<keyword evidence="4" id="KW-1185">Reference proteome</keyword>
<evidence type="ECO:0008006" key="5">
    <source>
        <dbReference type="Google" id="ProtNLM"/>
    </source>
</evidence>
<dbReference type="InterPro" id="IPR013126">
    <property type="entry name" value="Hsp_70_fam"/>
</dbReference>
<accession>A0A7R7W5Z7</accession>
<protein>
    <recommendedName>
        <fullName evidence="5">Hsp70 family chaperone</fullName>
    </recommendedName>
</protein>
<sequence>MSAAAAEKKLIFSIDVGTTETRIMHTQLNPQRMLRPLISSFTIDQTTAFPTTIGYENDWNRNVVWGPKTGASGYTVYPWLKLHLYSPNHPILQELSRSNIPTLPNRITPENALSDFLKPLYQAIQEWINDKWGKSPKPPAEFYFARPACWTDESQQKMAQAVRNAGFGGNAPDKVFFVDEAEAVALYFADRQGYEMPEDGRILICDIGGGTTDVDAFEIRGTGANPLYVSLKCSSGADSGGAAMDAAIAKRLETQLARKLGVSKPLTKAQLEYISLVKYDFEGKGNIPVVLDEESGIVISQAEFKECLQDIIDGIIRLIYQHLDASNKIQKLISVSFLSSKPFLPCADRSLNQYVFLVGGPSRMPYLRNQIEQGIPDTTQLMALKDVEDYSTIVARGAVLRGLRGKVAVRLEATFSVGIALSHQAEIEQHGWRQQITRMERRSPEWIIRTGEIIQTPHTGNRSLFGYLNLNAMRAAYISVWTETDDNKAEENWVIPFRLTGENSEHDITIGNEHRVSVDVQWIDR</sequence>
<gene>
    <name evidence="3" type="ORF">AKAW2_21548A</name>
</gene>
<dbReference type="AlphaFoldDB" id="A0A7R7W5Z7"/>
<dbReference type="CDD" id="cd10170">
    <property type="entry name" value="ASKHA_NBD_HSP70"/>
    <property type="match status" value="1"/>
</dbReference>
<keyword evidence="1" id="KW-0547">Nucleotide-binding</keyword>
<evidence type="ECO:0000313" key="3">
    <source>
        <dbReference type="EMBL" id="BCR96608.1"/>
    </source>
</evidence>
<dbReference type="Gene3D" id="3.30.420.40">
    <property type="match status" value="2"/>
</dbReference>